<dbReference type="GO" id="GO:0008168">
    <property type="term" value="F:methyltransferase activity"/>
    <property type="evidence" value="ECO:0007669"/>
    <property type="project" value="UniProtKB-KW"/>
</dbReference>
<dbReference type="GO" id="GO:0032259">
    <property type="term" value="P:methylation"/>
    <property type="evidence" value="ECO:0007669"/>
    <property type="project" value="UniProtKB-KW"/>
</dbReference>
<evidence type="ECO:0000313" key="1">
    <source>
        <dbReference type="EMBL" id="QSB43773.1"/>
    </source>
</evidence>
<sequence>MTHLSLEFAMDAAEFLEYQHTSRNTFDDAVVELLRAIAPRSIIDIGAGSGKYAELTARADLPESPHLTAIEPGESAAERLRSLGLYNSVVRAPAESLFDDPFFVTDLVIMGDVIEHMRASDGLDLLQFLVYRAAYILVLTPDAMPMFAGPGFFGCHNSIWRPKQFEWHDLWVFDQWNEFHLYLLRGYQAGSGPTLPQVVERVNATGCPLDTAGLRPQSVNLRIHDSVWKEHYSDGSIGGYRRY</sequence>
<dbReference type="InterPro" id="IPR029063">
    <property type="entry name" value="SAM-dependent_MTases_sf"/>
</dbReference>
<keyword evidence="1" id="KW-0808">Transferase</keyword>
<reference evidence="1 2" key="1">
    <citation type="submission" date="2020-09" db="EMBL/GenBank/DDBJ databases">
        <title>Complete genome sequence of altererythrobacter flavus SS-21NJ, isolated from Dongying oil sludge in Shandong province.</title>
        <authorList>
            <person name="Sun S."/>
            <person name="Zhang Z."/>
        </authorList>
    </citation>
    <scope>NUCLEOTIDE SEQUENCE [LARGE SCALE GENOMIC DNA]</scope>
    <source>
        <strain evidence="1 2">SS-21NJ</strain>
    </source>
</reference>
<proteinExistence type="predicted"/>
<gene>
    <name evidence="1" type="ORF">IDJ81_10415</name>
</gene>
<accession>A0ABX7K7H1</accession>
<dbReference type="SUPFAM" id="SSF53335">
    <property type="entry name" value="S-adenosyl-L-methionine-dependent methyltransferases"/>
    <property type="match status" value="1"/>
</dbReference>
<name>A0ABX7K7H1_9SPHN</name>
<organism evidence="1 2">
    <name type="scientific">Tsuneonella flava</name>
    <dbReference type="NCBI Taxonomy" id="2055955"/>
    <lineage>
        <taxon>Bacteria</taxon>
        <taxon>Pseudomonadati</taxon>
        <taxon>Pseudomonadota</taxon>
        <taxon>Alphaproteobacteria</taxon>
        <taxon>Sphingomonadales</taxon>
        <taxon>Erythrobacteraceae</taxon>
        <taxon>Tsuneonella</taxon>
    </lineage>
</organism>
<dbReference type="Proteomes" id="UP000663637">
    <property type="component" value="Chromosome"/>
</dbReference>
<keyword evidence="1" id="KW-0489">Methyltransferase</keyword>
<dbReference type="EMBL" id="CP061510">
    <property type="protein sequence ID" value="QSB43773.1"/>
    <property type="molecule type" value="Genomic_DNA"/>
</dbReference>
<protein>
    <submittedName>
        <fullName evidence="1">Class I SAM-dependent methyltransferase</fullName>
    </submittedName>
</protein>
<dbReference type="Gene3D" id="3.40.50.150">
    <property type="entry name" value="Vaccinia Virus protein VP39"/>
    <property type="match status" value="1"/>
</dbReference>
<keyword evidence="2" id="KW-1185">Reference proteome</keyword>
<dbReference type="RefSeq" id="WP_205441062.1">
    <property type="nucleotide sequence ID" value="NZ_CP061510.1"/>
</dbReference>
<evidence type="ECO:0000313" key="2">
    <source>
        <dbReference type="Proteomes" id="UP000663637"/>
    </source>
</evidence>